<protein>
    <recommendedName>
        <fullName evidence="2">Dehydrogenase FUB6</fullName>
    </recommendedName>
    <alternativeName>
        <fullName evidence="3">Fusaric acid biosynthesis protein 6</fullName>
    </alternativeName>
</protein>
<evidence type="ECO:0000256" key="1">
    <source>
        <dbReference type="ARBA" id="ARBA00023002"/>
    </source>
</evidence>
<accession>A0AA38R4R1</accession>
<name>A0AA38R4R1_9PEZI</name>
<dbReference type="PANTHER" id="PTHR43205:SF7">
    <property type="entry name" value="PROSTAGLANDIN REDUCTASE 1"/>
    <property type="match status" value="1"/>
</dbReference>
<dbReference type="InterPro" id="IPR013149">
    <property type="entry name" value="ADH-like_C"/>
</dbReference>
<dbReference type="InterPro" id="IPR020843">
    <property type="entry name" value="ER"/>
</dbReference>
<dbReference type="InterPro" id="IPR036291">
    <property type="entry name" value="NAD(P)-bd_dom_sf"/>
</dbReference>
<dbReference type="Pfam" id="PF00107">
    <property type="entry name" value="ADH_zinc_N"/>
    <property type="match status" value="1"/>
</dbReference>
<proteinExistence type="predicted"/>
<reference evidence="5" key="1">
    <citation type="submission" date="2022-07" db="EMBL/GenBank/DDBJ databases">
        <title>Fungi with potential for degradation of polypropylene.</title>
        <authorList>
            <person name="Gostincar C."/>
        </authorList>
    </citation>
    <scope>NUCLEOTIDE SEQUENCE</scope>
    <source>
        <strain evidence="5">EXF-13308</strain>
    </source>
</reference>
<sequence>MTSNKTFIFKKIPTGVPVPGEHLTVEDRPIDLGAPAPDGGLIVEVFAASFDPYLRGRMRDPKIPSYSPAFEVDSPVYNDTVARVLKSDSPDFKEGDLVVAFVPIAQYARVPNALISRVRKISNPHGLDTSLFIGPLGMPGLTAFSSLYEIGKPKRGETIFISSAAGAVGQLAGQIAKHEGLRVIGSVGSDEKLDFITKELGFDSGFNYKKEKPLDALKRLAPDGIDIYFENVGGDHLEAVLDVINVHGRIIACGMISQYNLAPGERYGVKNLMNIVAKRLTIRGFLVGDPDFGPKYAKEHQQKVQGWLADGSFKAKLDITEGIDNAPEGFVGMLSGKNFGKAVLKIKDQ</sequence>
<dbReference type="InterPro" id="IPR041694">
    <property type="entry name" value="ADH_N_2"/>
</dbReference>
<dbReference type="PANTHER" id="PTHR43205">
    <property type="entry name" value="PROSTAGLANDIN REDUCTASE"/>
    <property type="match status" value="1"/>
</dbReference>
<keyword evidence="6" id="KW-1185">Reference proteome</keyword>
<dbReference type="EMBL" id="JANBVO010000050">
    <property type="protein sequence ID" value="KAJ9133444.1"/>
    <property type="molecule type" value="Genomic_DNA"/>
</dbReference>
<evidence type="ECO:0000259" key="4">
    <source>
        <dbReference type="SMART" id="SM00829"/>
    </source>
</evidence>
<feature type="domain" description="Enoyl reductase (ER)" evidence="4">
    <location>
        <begin position="20"/>
        <end position="344"/>
    </location>
</feature>
<dbReference type="Gene3D" id="3.40.50.720">
    <property type="entry name" value="NAD(P)-binding Rossmann-like Domain"/>
    <property type="match status" value="1"/>
</dbReference>
<evidence type="ECO:0000256" key="2">
    <source>
        <dbReference type="ARBA" id="ARBA00069006"/>
    </source>
</evidence>
<dbReference type="SUPFAM" id="SSF50129">
    <property type="entry name" value="GroES-like"/>
    <property type="match status" value="2"/>
</dbReference>
<keyword evidence="1" id="KW-0560">Oxidoreductase</keyword>
<dbReference type="CDD" id="cd05288">
    <property type="entry name" value="PGDH"/>
    <property type="match status" value="1"/>
</dbReference>
<dbReference type="AlphaFoldDB" id="A0AA38R4R1"/>
<evidence type="ECO:0000256" key="3">
    <source>
        <dbReference type="ARBA" id="ARBA00083301"/>
    </source>
</evidence>
<gene>
    <name evidence="5" type="ORF">NKR23_g10765</name>
</gene>
<dbReference type="FunFam" id="3.40.50.720:FF:000121">
    <property type="entry name" value="Prostaglandin reductase 2"/>
    <property type="match status" value="1"/>
</dbReference>
<dbReference type="GO" id="GO:0016628">
    <property type="term" value="F:oxidoreductase activity, acting on the CH-CH group of donors, NAD or NADP as acceptor"/>
    <property type="evidence" value="ECO:0007669"/>
    <property type="project" value="InterPro"/>
</dbReference>
<dbReference type="InterPro" id="IPR045010">
    <property type="entry name" value="MDR_fam"/>
</dbReference>
<dbReference type="SMART" id="SM00829">
    <property type="entry name" value="PKS_ER"/>
    <property type="match status" value="1"/>
</dbReference>
<dbReference type="SUPFAM" id="SSF51735">
    <property type="entry name" value="NAD(P)-binding Rossmann-fold domains"/>
    <property type="match status" value="1"/>
</dbReference>
<organism evidence="5 6">
    <name type="scientific">Pleurostoma richardsiae</name>
    <dbReference type="NCBI Taxonomy" id="41990"/>
    <lineage>
        <taxon>Eukaryota</taxon>
        <taxon>Fungi</taxon>
        <taxon>Dikarya</taxon>
        <taxon>Ascomycota</taxon>
        <taxon>Pezizomycotina</taxon>
        <taxon>Sordariomycetes</taxon>
        <taxon>Sordariomycetidae</taxon>
        <taxon>Calosphaeriales</taxon>
        <taxon>Pleurostomataceae</taxon>
        <taxon>Pleurostoma</taxon>
    </lineage>
</organism>
<dbReference type="Gene3D" id="3.90.180.10">
    <property type="entry name" value="Medium-chain alcohol dehydrogenases, catalytic domain"/>
    <property type="match status" value="1"/>
</dbReference>
<evidence type="ECO:0000313" key="6">
    <source>
        <dbReference type="Proteomes" id="UP001174694"/>
    </source>
</evidence>
<dbReference type="Pfam" id="PF16884">
    <property type="entry name" value="ADH_N_2"/>
    <property type="match status" value="1"/>
</dbReference>
<dbReference type="Proteomes" id="UP001174694">
    <property type="component" value="Unassembled WGS sequence"/>
</dbReference>
<dbReference type="InterPro" id="IPR011032">
    <property type="entry name" value="GroES-like_sf"/>
</dbReference>
<evidence type="ECO:0000313" key="5">
    <source>
        <dbReference type="EMBL" id="KAJ9133444.1"/>
    </source>
</evidence>
<comment type="caution">
    <text evidence="5">The sequence shown here is derived from an EMBL/GenBank/DDBJ whole genome shotgun (WGS) entry which is preliminary data.</text>
</comment>